<proteinExistence type="predicted"/>
<gene>
    <name evidence="1" type="ORF">DSO57_1037941</name>
</gene>
<comment type="caution">
    <text evidence="1">The sequence shown here is derived from an EMBL/GenBank/DDBJ whole genome shotgun (WGS) entry which is preliminary data.</text>
</comment>
<organism evidence="1 2">
    <name type="scientific">Entomophthora muscae</name>
    <dbReference type="NCBI Taxonomy" id="34485"/>
    <lineage>
        <taxon>Eukaryota</taxon>
        <taxon>Fungi</taxon>
        <taxon>Fungi incertae sedis</taxon>
        <taxon>Zoopagomycota</taxon>
        <taxon>Entomophthoromycotina</taxon>
        <taxon>Entomophthoromycetes</taxon>
        <taxon>Entomophthorales</taxon>
        <taxon>Entomophthoraceae</taxon>
        <taxon>Entomophthora</taxon>
    </lineage>
</organism>
<reference evidence="1" key="1">
    <citation type="submission" date="2022-04" db="EMBL/GenBank/DDBJ databases">
        <title>Genome of the entomopathogenic fungus Entomophthora muscae.</title>
        <authorList>
            <person name="Elya C."/>
            <person name="Lovett B.R."/>
            <person name="Lee E."/>
            <person name="Macias A.M."/>
            <person name="Hajek A.E."/>
            <person name="De Bivort B.L."/>
            <person name="Kasson M.T."/>
            <person name="De Fine Licht H.H."/>
            <person name="Stajich J.E."/>
        </authorList>
    </citation>
    <scope>NUCLEOTIDE SEQUENCE</scope>
    <source>
        <strain evidence="1">Berkeley</strain>
    </source>
</reference>
<evidence type="ECO:0000313" key="2">
    <source>
        <dbReference type="Proteomes" id="UP001165960"/>
    </source>
</evidence>
<keyword evidence="2" id="KW-1185">Reference proteome</keyword>
<dbReference type="Proteomes" id="UP001165960">
    <property type="component" value="Unassembled WGS sequence"/>
</dbReference>
<dbReference type="EMBL" id="QTSX02000437">
    <property type="protein sequence ID" value="KAJ9086977.1"/>
    <property type="molecule type" value="Genomic_DNA"/>
</dbReference>
<protein>
    <submittedName>
        <fullName evidence="1">Uncharacterized protein</fullName>
    </submittedName>
</protein>
<name>A0ACC2UJ71_9FUNG</name>
<sequence>MVLTTGAVSPSVTPFTTTFSGPLPLPIQEPTLPEITSPPIEEDITYPPIVVRNISDNTLYQDKHLCKIELKKQNKKLQQFPLIGETAAKHQAKESKIKKWNFGENRFYTLAADCAAGCQPLTGRTPAPASQSPASQLVGDSTPPTAGLSTPAKWGNCPIGNPQKAISPNPKGGGTAAQIWNLPNLEGADKLPNTNIPALAAEVKFGCMKASNDTQNQCKPRSNNSLPSHHF</sequence>
<accession>A0ACC2UJ71</accession>
<evidence type="ECO:0000313" key="1">
    <source>
        <dbReference type="EMBL" id="KAJ9086977.1"/>
    </source>
</evidence>